<feature type="signal peptide" evidence="2">
    <location>
        <begin position="1"/>
        <end position="24"/>
    </location>
</feature>
<reference evidence="3" key="2">
    <citation type="journal article" date="2021" name="PeerJ">
        <title>Extensive microbial diversity within the chicken gut microbiome revealed by metagenomics and culture.</title>
        <authorList>
            <person name="Gilroy R."/>
            <person name="Ravi A."/>
            <person name="Getino M."/>
            <person name="Pursley I."/>
            <person name="Horton D.L."/>
            <person name="Alikhan N.F."/>
            <person name="Baker D."/>
            <person name="Gharbi K."/>
            <person name="Hall N."/>
            <person name="Watson M."/>
            <person name="Adriaenssens E.M."/>
            <person name="Foster-Nyarko E."/>
            <person name="Jarju S."/>
            <person name="Secka A."/>
            <person name="Antonio M."/>
            <person name="Oren A."/>
            <person name="Chaudhuri R.R."/>
            <person name="La Ragione R."/>
            <person name="Hildebrand F."/>
            <person name="Pallen M.J."/>
        </authorList>
    </citation>
    <scope>NUCLEOTIDE SEQUENCE</scope>
    <source>
        <strain evidence="3">1370</strain>
    </source>
</reference>
<accession>A0A9D1NQM6</accession>
<organism evidence="3 4">
    <name type="scientific">Candidatus Faeciplasma avium</name>
    <dbReference type="NCBI Taxonomy" id="2840798"/>
    <lineage>
        <taxon>Bacteria</taxon>
        <taxon>Bacillati</taxon>
        <taxon>Bacillota</taxon>
        <taxon>Clostridia</taxon>
        <taxon>Eubacteriales</taxon>
        <taxon>Oscillospiraceae</taxon>
        <taxon>Oscillospiraceae incertae sedis</taxon>
        <taxon>Candidatus Faeciplasma</taxon>
    </lineage>
</organism>
<sequence>MKKVIAAVISVILLVSAFPLGVFADESGEGGEPVNIIKYLDIVNPSVSRSEVLAGESFNISFTVSPVGIFATQISLSISGNGFSLDSQLSTVNGMAGYNTLTIVSDDTLDSGRYPLTVRAECRDFSSGETYVAEYSFNIKVEASQVILDNETSDGIDFTLVSASIPEGKGKSELSTKLEVSLKNSSGITARDVKLVIENLGDIVLNTYTDTIEIGTVPGGETVSGSFPIKFPEFPNAQSTVLVSVRYKDSLGAEHSESFNVYLQAREKAKDEELSDTASLTPKVIVSNYTTDLEKINSGDEFELTFVLKNTSQDKDVKNMTVNVVPGTDGSENSTSGTIFSPIDGTTSFYTEVLPKDGELEYKIRLKTSAAAGARSYPITISFDFEYENGASYSNGNGSMDINLPVFQPIKFELMEWYPPTECSVDGTMISFQYFNKSKNPMTNLSISVEGDFVMSTQYVGTLNASSYDFFSGTITPADPTAIGETKTGVLVFTFEDASYNEQRVEYPIEAVITESSMGGIVEDPSIGGDMDVGIDMPVYDDVIGGEVGEETSGGFLGGLPQAARLSIFIGVPALVVIIAAVVIATAIRKKKAKLYDDDEDYE</sequence>
<reference evidence="3" key="1">
    <citation type="submission" date="2020-10" db="EMBL/GenBank/DDBJ databases">
        <authorList>
            <person name="Gilroy R."/>
        </authorList>
    </citation>
    <scope>NUCLEOTIDE SEQUENCE</scope>
    <source>
        <strain evidence="3">1370</strain>
    </source>
</reference>
<keyword evidence="1" id="KW-0472">Membrane</keyword>
<keyword evidence="1" id="KW-0812">Transmembrane</keyword>
<dbReference type="EMBL" id="DVOL01000065">
    <property type="protein sequence ID" value="HIV10997.1"/>
    <property type="molecule type" value="Genomic_DNA"/>
</dbReference>
<dbReference type="AlphaFoldDB" id="A0A9D1NQM6"/>
<evidence type="ECO:0008006" key="5">
    <source>
        <dbReference type="Google" id="ProtNLM"/>
    </source>
</evidence>
<feature type="chain" id="PRO_5039732563" description="CARDB domain-containing protein" evidence="2">
    <location>
        <begin position="25"/>
        <end position="603"/>
    </location>
</feature>
<feature type="transmembrane region" description="Helical" evidence="1">
    <location>
        <begin position="566"/>
        <end position="588"/>
    </location>
</feature>
<comment type="caution">
    <text evidence="3">The sequence shown here is derived from an EMBL/GenBank/DDBJ whole genome shotgun (WGS) entry which is preliminary data.</text>
</comment>
<proteinExistence type="predicted"/>
<evidence type="ECO:0000313" key="3">
    <source>
        <dbReference type="EMBL" id="HIV10997.1"/>
    </source>
</evidence>
<evidence type="ECO:0000256" key="1">
    <source>
        <dbReference type="SAM" id="Phobius"/>
    </source>
</evidence>
<keyword evidence="1" id="KW-1133">Transmembrane helix</keyword>
<keyword evidence="2" id="KW-0732">Signal</keyword>
<evidence type="ECO:0000256" key="2">
    <source>
        <dbReference type="SAM" id="SignalP"/>
    </source>
</evidence>
<name>A0A9D1NQM6_9FIRM</name>
<protein>
    <recommendedName>
        <fullName evidence="5">CARDB domain-containing protein</fullName>
    </recommendedName>
</protein>
<gene>
    <name evidence="3" type="ORF">IAD28_04835</name>
</gene>
<dbReference type="Proteomes" id="UP000823960">
    <property type="component" value="Unassembled WGS sequence"/>
</dbReference>
<evidence type="ECO:0000313" key="4">
    <source>
        <dbReference type="Proteomes" id="UP000823960"/>
    </source>
</evidence>